<dbReference type="InterPro" id="IPR015943">
    <property type="entry name" value="WD40/YVTN_repeat-like_dom_sf"/>
</dbReference>
<dbReference type="PANTHER" id="PTHR14205">
    <property type="entry name" value="WD-REPEAT PROTEIN"/>
    <property type="match status" value="1"/>
</dbReference>
<keyword evidence="2 5" id="KW-0853">WD repeat</keyword>
<protein>
    <recommendedName>
        <fullName evidence="6">EIPR1-like beta-propeller domain-containing protein</fullName>
    </recommendedName>
</protein>
<proteinExistence type="inferred from homology"/>
<evidence type="ECO:0000256" key="1">
    <source>
        <dbReference type="ARBA" id="ARBA00005672"/>
    </source>
</evidence>
<dbReference type="GO" id="GO:0016567">
    <property type="term" value="P:protein ubiquitination"/>
    <property type="evidence" value="ECO:0007669"/>
    <property type="project" value="TreeGrafter"/>
</dbReference>
<evidence type="ECO:0000259" key="6">
    <source>
        <dbReference type="Pfam" id="PF23609"/>
    </source>
</evidence>
<dbReference type="VEuPathDB" id="TriTrypDB:LPAL13_150007600"/>
<dbReference type="PANTHER" id="PTHR14205:SF15">
    <property type="entry name" value="EARP AND GARP COMPLEX-INTERACTING PROTEIN 1"/>
    <property type="match status" value="1"/>
</dbReference>
<dbReference type="InterPro" id="IPR001680">
    <property type="entry name" value="WD40_rpt"/>
</dbReference>
<dbReference type="Gene3D" id="2.130.10.10">
    <property type="entry name" value="YVTN repeat-like/Quinoprotein amine dehydrogenase"/>
    <property type="match status" value="1"/>
</dbReference>
<dbReference type="Proteomes" id="UP000063063">
    <property type="component" value="Chromosome 15"/>
</dbReference>
<feature type="domain" description="EIPR1-like beta-propeller" evidence="6">
    <location>
        <begin position="1"/>
        <end position="280"/>
    </location>
</feature>
<name>A0A088RLS3_LEIPA</name>
<evidence type="ECO:0000256" key="4">
    <source>
        <dbReference type="ARBA" id="ARBA00022980"/>
    </source>
</evidence>
<dbReference type="GeneID" id="22573442"/>
<keyword evidence="4" id="KW-0689">Ribosomal protein</keyword>
<dbReference type="PROSITE" id="PS00678">
    <property type="entry name" value="WD_REPEATS_1"/>
    <property type="match status" value="1"/>
</dbReference>
<dbReference type="AlphaFoldDB" id="A0A088RLS3"/>
<sequence>MSSASAYGVDGQARSLCPLYHPSLNSQEFHRFLIGTANLSAENKIHLIEYQDATKSLECAAVWPHNYPVMGLWCSPSLSADSLLAVSSLQQLEIFRISENVMSEPMCIATVRKRYSLVLWDLDGLQSEFKAVHQSTLATISLSSSKLGLETVSYTSSEGSIRCAALAPYDPTLCLISCDNGLQLIDLRSKKASSFAATKYSHGFGYSTAVDFDRLKPGQFLSAGTDGYVYIHDIRYNTSCSLAMLQHMKAHEHTVQGCQFNSFRDELVLSCSSDQTLKLWDLEQNNEPKCLRRLADYGDSVVALCWSSNSPWVFAGLSFNGKLLVDTVPNEKKMSILLDEKKWSEA</sequence>
<dbReference type="InterPro" id="IPR040323">
    <property type="entry name" value="EIPR1"/>
</dbReference>
<accession>A0A088RLS3</accession>
<dbReference type="OrthoDB" id="196957at2759"/>
<dbReference type="RefSeq" id="XP_010697403.1">
    <property type="nucleotide sequence ID" value="XM_010699101.1"/>
</dbReference>
<dbReference type="SMART" id="SM00320">
    <property type="entry name" value="WD40"/>
    <property type="match status" value="5"/>
</dbReference>
<gene>
    <name evidence="7" type="ORF">LPMP_150260</name>
</gene>
<evidence type="ECO:0000256" key="2">
    <source>
        <dbReference type="ARBA" id="ARBA00022574"/>
    </source>
</evidence>
<dbReference type="PROSITE" id="PS50294">
    <property type="entry name" value="WD_REPEATS_REGION"/>
    <property type="match status" value="1"/>
</dbReference>
<dbReference type="InterPro" id="IPR019775">
    <property type="entry name" value="WD40_repeat_CS"/>
</dbReference>
<dbReference type="GO" id="GO:0005840">
    <property type="term" value="C:ribosome"/>
    <property type="evidence" value="ECO:0007669"/>
    <property type="project" value="UniProtKB-KW"/>
</dbReference>
<dbReference type="VEuPathDB" id="TriTrypDB:LPMP_150260"/>
<comment type="similarity">
    <text evidence="1">Belongs to the WD repeat EIPR1 family.</text>
</comment>
<dbReference type="Pfam" id="PF23609">
    <property type="entry name" value="Beta-prop_EIPR1"/>
    <property type="match status" value="1"/>
</dbReference>
<dbReference type="PROSITE" id="PS50082">
    <property type="entry name" value="WD_REPEATS_2"/>
    <property type="match status" value="1"/>
</dbReference>
<keyword evidence="4" id="KW-0687">Ribonucleoprotein</keyword>
<feature type="repeat" description="WD" evidence="5">
    <location>
        <begin position="248"/>
        <end position="290"/>
    </location>
</feature>
<dbReference type="eggNOG" id="KOG1007">
    <property type="taxonomic scope" value="Eukaryota"/>
</dbReference>
<evidence type="ECO:0000256" key="3">
    <source>
        <dbReference type="ARBA" id="ARBA00022737"/>
    </source>
</evidence>
<keyword evidence="8" id="KW-1185">Reference proteome</keyword>
<dbReference type="Pfam" id="PF00400">
    <property type="entry name" value="WD40"/>
    <property type="match status" value="1"/>
</dbReference>
<dbReference type="KEGG" id="lpan:LPMP_150260"/>
<evidence type="ECO:0000313" key="8">
    <source>
        <dbReference type="Proteomes" id="UP000063063"/>
    </source>
</evidence>
<keyword evidence="3" id="KW-0677">Repeat</keyword>
<evidence type="ECO:0000313" key="7">
    <source>
        <dbReference type="EMBL" id="AIN96750.1"/>
    </source>
</evidence>
<dbReference type="SUPFAM" id="SSF101908">
    <property type="entry name" value="Putative isomerase YbhE"/>
    <property type="match status" value="1"/>
</dbReference>
<reference evidence="7 8" key="1">
    <citation type="journal article" date="2015" name="Sci. Rep.">
        <title>The genome of Leishmania panamensis: insights into genomics of the L. (Viannia) subgenus.</title>
        <authorList>
            <person name="Llanes A."/>
            <person name="Restrepo C.M."/>
            <person name="Vecchio G.D."/>
            <person name="Anguizola F.J."/>
            <person name="Lleonart R."/>
        </authorList>
    </citation>
    <scope>NUCLEOTIDE SEQUENCE [LARGE SCALE GENOMIC DNA]</scope>
    <source>
        <strain evidence="7 8">MHOM/PA/94/PSC-1</strain>
    </source>
</reference>
<dbReference type="InterPro" id="IPR059104">
    <property type="entry name" value="Beta-prop_EIPR1-like"/>
</dbReference>
<dbReference type="EMBL" id="CP009384">
    <property type="protein sequence ID" value="AIN96750.1"/>
    <property type="molecule type" value="Genomic_DNA"/>
</dbReference>
<evidence type="ECO:0000256" key="5">
    <source>
        <dbReference type="PROSITE-ProRule" id="PRU00221"/>
    </source>
</evidence>
<organism evidence="7 8">
    <name type="scientific">Leishmania panamensis</name>
    <dbReference type="NCBI Taxonomy" id="5679"/>
    <lineage>
        <taxon>Eukaryota</taxon>
        <taxon>Discoba</taxon>
        <taxon>Euglenozoa</taxon>
        <taxon>Kinetoplastea</taxon>
        <taxon>Metakinetoplastina</taxon>
        <taxon>Trypanosomatida</taxon>
        <taxon>Trypanosomatidae</taxon>
        <taxon>Leishmaniinae</taxon>
        <taxon>Leishmania</taxon>
        <taxon>Leishmania guyanensis species complex</taxon>
    </lineage>
</organism>